<comment type="caution">
    <text evidence="3">The sequence shown here is derived from an EMBL/GenBank/DDBJ whole genome shotgun (WGS) entry which is preliminary data.</text>
</comment>
<dbReference type="Proteomes" id="UP000663828">
    <property type="component" value="Unassembled WGS sequence"/>
</dbReference>
<proteinExistence type="predicted"/>
<feature type="region of interest" description="Disordered" evidence="1">
    <location>
        <begin position="1"/>
        <end position="29"/>
    </location>
</feature>
<evidence type="ECO:0000313" key="4">
    <source>
        <dbReference type="Proteomes" id="UP000663828"/>
    </source>
</evidence>
<protein>
    <submittedName>
        <fullName evidence="3">Uncharacterized protein</fullName>
    </submittedName>
</protein>
<evidence type="ECO:0000256" key="2">
    <source>
        <dbReference type="SAM" id="Phobius"/>
    </source>
</evidence>
<feature type="transmembrane region" description="Helical" evidence="2">
    <location>
        <begin position="90"/>
        <end position="115"/>
    </location>
</feature>
<dbReference type="EMBL" id="CAJNOR010001161">
    <property type="protein sequence ID" value="CAF1088293.1"/>
    <property type="molecule type" value="Genomic_DNA"/>
</dbReference>
<reference evidence="3" key="1">
    <citation type="submission" date="2021-02" db="EMBL/GenBank/DDBJ databases">
        <authorList>
            <person name="Nowell W R."/>
        </authorList>
    </citation>
    <scope>NUCLEOTIDE SEQUENCE</scope>
</reference>
<gene>
    <name evidence="3" type="ORF">XAT740_LOCUS17697</name>
</gene>
<accession>A0A814N4Q5</accession>
<keyword evidence="2" id="KW-0812">Transmembrane</keyword>
<feature type="compositionally biased region" description="Basic and acidic residues" evidence="1">
    <location>
        <begin position="1"/>
        <end position="25"/>
    </location>
</feature>
<dbReference type="AlphaFoldDB" id="A0A814N4Q5"/>
<organism evidence="3 4">
    <name type="scientific">Adineta ricciae</name>
    <name type="common">Rotifer</name>
    <dbReference type="NCBI Taxonomy" id="249248"/>
    <lineage>
        <taxon>Eukaryota</taxon>
        <taxon>Metazoa</taxon>
        <taxon>Spiralia</taxon>
        <taxon>Gnathifera</taxon>
        <taxon>Rotifera</taxon>
        <taxon>Eurotatoria</taxon>
        <taxon>Bdelloidea</taxon>
        <taxon>Adinetida</taxon>
        <taxon>Adinetidae</taxon>
        <taxon>Adineta</taxon>
    </lineage>
</organism>
<feature type="transmembrane region" description="Helical" evidence="2">
    <location>
        <begin position="135"/>
        <end position="160"/>
    </location>
</feature>
<keyword evidence="2" id="KW-1133">Transmembrane helix</keyword>
<evidence type="ECO:0000256" key="1">
    <source>
        <dbReference type="SAM" id="MobiDB-lite"/>
    </source>
</evidence>
<evidence type="ECO:0000313" key="3">
    <source>
        <dbReference type="EMBL" id="CAF1088293.1"/>
    </source>
</evidence>
<keyword evidence="4" id="KW-1185">Reference proteome</keyword>
<keyword evidence="2" id="KW-0472">Membrane</keyword>
<name>A0A814N4Q5_ADIRI</name>
<sequence length="165" mass="18789">MTTSDKNHIEEKQNESENAEGHDPDISYQPPAVPPPYSLVVSSHDETKPTPMYMHPALNLLIIRSRHPYPIMPLTESILDEEMESIDSHLIWSTINLLLGCLVLGVPSLSLSLLIKRYKQERDFRRAIRLSKFVYRINIFVTLGFLLLSLFLIISFIAVAGTSRN</sequence>